<evidence type="ECO:0000256" key="1">
    <source>
        <dbReference type="ARBA" id="ARBA00022603"/>
    </source>
</evidence>
<reference evidence="4 5" key="1">
    <citation type="submission" date="2023-04" db="EMBL/GenBank/DDBJ databases">
        <title>Genome of Basidiobolus ranarum AG-B5.</title>
        <authorList>
            <person name="Stajich J.E."/>
            <person name="Carter-House D."/>
            <person name="Gryganskyi A."/>
        </authorList>
    </citation>
    <scope>NUCLEOTIDE SEQUENCE [LARGE SCALE GENOMIC DNA]</scope>
    <source>
        <strain evidence="4 5">AG-B5</strain>
    </source>
</reference>
<keyword evidence="5" id="KW-1185">Reference proteome</keyword>
<keyword evidence="2" id="KW-0808">Transferase</keyword>
<evidence type="ECO:0000313" key="5">
    <source>
        <dbReference type="Proteomes" id="UP001479436"/>
    </source>
</evidence>
<sequence>MLPMLDMLNHRLRQPITWSNNEGQVSFICNRKVHAGEEVFNNYGAKSNEELLQGYGFCIENNEVDYFALKINFRATSTVDLRELLLQRLNITDFKHFLRREGSIPENLAKQIRVLTMNRYELTSGQDLTSEKIEFLNYRNEISMLQMYRQLLAQRLNVLNTAIHQNPVPENPTYAYKTGKIYRDGQLEILQQNLSQVSIRLSKVFIDAADIISNNTTGTNESQLDLLTSLKHFLNSAITMEKVIADSEFYEVISSTIDGLDEETILALFVIRCSTDVNSRWYASLSKYQHFSDPYYSTDVSSLSLEAEEDMLNLQEMYNALFPYMSTIKPSLFPSNAYTWEKFLWAAGIVDSLSVTIQTPEGAVIAIIPA</sequence>
<gene>
    <name evidence="4" type="ORF">K7432_010460</name>
</gene>
<dbReference type="InterPro" id="IPR050600">
    <property type="entry name" value="SETD3_SETD6_MTase"/>
</dbReference>
<evidence type="ECO:0000313" key="4">
    <source>
        <dbReference type="EMBL" id="KAK9763141.1"/>
    </source>
</evidence>
<protein>
    <recommendedName>
        <fullName evidence="6">SET domain-containing protein</fullName>
    </recommendedName>
</protein>
<accession>A0ABR2WNR7</accession>
<keyword evidence="3" id="KW-0949">S-adenosyl-L-methionine</keyword>
<dbReference type="Proteomes" id="UP001479436">
    <property type="component" value="Unassembled WGS sequence"/>
</dbReference>
<dbReference type="EMBL" id="JASJQH010000722">
    <property type="protein sequence ID" value="KAK9763141.1"/>
    <property type="molecule type" value="Genomic_DNA"/>
</dbReference>
<comment type="caution">
    <text evidence="4">The sequence shown here is derived from an EMBL/GenBank/DDBJ whole genome shotgun (WGS) entry which is preliminary data.</text>
</comment>
<dbReference type="Gene3D" id="3.90.1420.10">
    <property type="entry name" value="Rubisco LSMT, substrate-binding domain"/>
    <property type="match status" value="1"/>
</dbReference>
<evidence type="ECO:0008006" key="6">
    <source>
        <dbReference type="Google" id="ProtNLM"/>
    </source>
</evidence>
<evidence type="ECO:0000256" key="2">
    <source>
        <dbReference type="ARBA" id="ARBA00022679"/>
    </source>
</evidence>
<name>A0ABR2WNR7_9FUNG</name>
<proteinExistence type="predicted"/>
<dbReference type="PANTHER" id="PTHR13271">
    <property type="entry name" value="UNCHARACTERIZED PUTATIVE METHYLTRANSFERASE"/>
    <property type="match status" value="1"/>
</dbReference>
<dbReference type="SUPFAM" id="SSF82199">
    <property type="entry name" value="SET domain"/>
    <property type="match status" value="2"/>
</dbReference>
<keyword evidence="1" id="KW-0489">Methyltransferase</keyword>
<dbReference type="InterPro" id="IPR036464">
    <property type="entry name" value="Rubisco_LSMT_subst-bd_sf"/>
</dbReference>
<dbReference type="Gene3D" id="3.90.1410.10">
    <property type="entry name" value="set domain protein methyltransferase, domain 1"/>
    <property type="match status" value="2"/>
</dbReference>
<evidence type="ECO:0000256" key="3">
    <source>
        <dbReference type="ARBA" id="ARBA00022691"/>
    </source>
</evidence>
<dbReference type="InterPro" id="IPR046341">
    <property type="entry name" value="SET_dom_sf"/>
</dbReference>
<organism evidence="4 5">
    <name type="scientific">Basidiobolus ranarum</name>
    <dbReference type="NCBI Taxonomy" id="34480"/>
    <lineage>
        <taxon>Eukaryota</taxon>
        <taxon>Fungi</taxon>
        <taxon>Fungi incertae sedis</taxon>
        <taxon>Zoopagomycota</taxon>
        <taxon>Entomophthoromycotina</taxon>
        <taxon>Basidiobolomycetes</taxon>
        <taxon>Basidiobolales</taxon>
        <taxon>Basidiobolaceae</taxon>
        <taxon>Basidiobolus</taxon>
    </lineage>
</organism>